<dbReference type="STRING" id="985665.HPL003_12020"/>
<name>G7W1Y1_PAETH</name>
<dbReference type="AlphaFoldDB" id="G7W1Y1"/>
<dbReference type="eggNOG" id="COG2801">
    <property type="taxonomic scope" value="Bacteria"/>
</dbReference>
<dbReference type="HOGENOM" id="CLU_027402_21_0_9"/>
<dbReference type="Pfam" id="PF13276">
    <property type="entry name" value="HTH_21"/>
    <property type="match status" value="1"/>
</dbReference>
<dbReference type="RefSeq" id="WP_014279890.1">
    <property type="nucleotide sequence ID" value="NC_016641.1"/>
</dbReference>
<dbReference type="EMBL" id="CP003107">
    <property type="protein sequence ID" value="AET59161.1"/>
    <property type="molecule type" value="Genomic_DNA"/>
</dbReference>
<evidence type="ECO:0000313" key="2">
    <source>
        <dbReference type="EMBL" id="AET59161.1"/>
    </source>
</evidence>
<protein>
    <submittedName>
        <fullName evidence="2">Transposase insK for insertion sequence element IS150</fullName>
    </submittedName>
</protein>
<gene>
    <name evidence="2" type="ordered locus">HPL003_12020</name>
</gene>
<reference evidence="2 3" key="3">
    <citation type="journal article" date="2012" name="J. Bacteriol.">
        <title>Genome Sequence of Paenibacillus terrae HPL-003, a Xylanase-Producing Bacterium Isolated from Soil Found in Forest Residue.</title>
        <authorList>
            <person name="Shin S.H."/>
            <person name="Kim S."/>
            <person name="Kim J.Y."/>
            <person name="Song H.Y."/>
            <person name="Cho S.J."/>
            <person name="Kim D.R."/>
            <person name="Lee K.I."/>
            <person name="Lim H.K."/>
            <person name="Park N.J."/>
            <person name="Hwang I.T."/>
            <person name="Yang K.S."/>
        </authorList>
    </citation>
    <scope>NUCLEOTIDE SEQUENCE [LARGE SCALE GENOMIC DNA]</scope>
    <source>
        <strain evidence="2 3">HPL-003</strain>
    </source>
</reference>
<dbReference type="PANTHER" id="PTHR46889">
    <property type="entry name" value="TRANSPOSASE INSF FOR INSERTION SEQUENCE IS3B-RELATED"/>
    <property type="match status" value="1"/>
</dbReference>
<evidence type="ECO:0000313" key="3">
    <source>
        <dbReference type="Proteomes" id="UP000005876"/>
    </source>
</evidence>
<sequence>MNAVPQGKKFALIQDLMSNGYNIVLLCRLAQVSRSGFYKWMKRQTFISPKQREDETMKLKIGACHEKMKGILSYRRIQVWLERTYGIHVNHKRVQKLMGELGIRAVIRRKRLYYGKREAYVLSGNHLNREFIANQTNQKWVTYITKSHVQRTKALSLRHQRSLQ</sequence>
<accession>G7W1Y1</accession>
<organism evidence="2 3">
    <name type="scientific">Paenibacillus terrae (strain HPL-003)</name>
    <dbReference type="NCBI Taxonomy" id="985665"/>
    <lineage>
        <taxon>Bacteria</taxon>
        <taxon>Bacillati</taxon>
        <taxon>Bacillota</taxon>
        <taxon>Bacilli</taxon>
        <taxon>Bacillales</taxon>
        <taxon>Paenibacillaceae</taxon>
        <taxon>Paenibacillus</taxon>
    </lineage>
</organism>
<dbReference type="KEGG" id="pta:HPL003_12020"/>
<reference key="2">
    <citation type="submission" date="2011-11" db="EMBL/GenBank/DDBJ databases">
        <authorList>
            <person name="Shin S.H."/>
            <person name="Kim S."/>
            <person name="Kim J.Y."/>
        </authorList>
    </citation>
    <scope>NUCLEOTIDE SEQUENCE</scope>
    <source>
        <strain>HPL-003</strain>
    </source>
</reference>
<dbReference type="PANTHER" id="PTHR46889:SF4">
    <property type="entry name" value="TRANSPOSASE INSO FOR INSERTION SEQUENCE ELEMENT IS911B-RELATED"/>
    <property type="match status" value="1"/>
</dbReference>
<evidence type="ECO:0000259" key="1">
    <source>
        <dbReference type="Pfam" id="PF13276"/>
    </source>
</evidence>
<dbReference type="Proteomes" id="UP000005876">
    <property type="component" value="Chromosome"/>
</dbReference>
<reference evidence="3" key="1">
    <citation type="submission" date="2011-11" db="EMBL/GenBank/DDBJ databases">
        <title>Complete sequence of Paenibacillus terrae HPL-003.</title>
        <authorList>
            <person name="Shin S.H."/>
            <person name="Kim S."/>
            <person name="Kim J.Y."/>
        </authorList>
    </citation>
    <scope>NUCLEOTIDE SEQUENCE [LARGE SCALE GENOMIC DNA]</scope>
    <source>
        <strain evidence="3">HPL-003</strain>
    </source>
</reference>
<feature type="domain" description="HTH-like" evidence="1">
    <location>
        <begin position="52"/>
        <end position="111"/>
    </location>
</feature>
<proteinExistence type="predicted"/>
<dbReference type="InterPro" id="IPR050900">
    <property type="entry name" value="Transposase_IS3/IS150/IS904"/>
</dbReference>
<dbReference type="InterPro" id="IPR025948">
    <property type="entry name" value="HTH-like_dom"/>
</dbReference>